<comment type="caution">
    <text evidence="2">The sequence shown here is derived from an EMBL/GenBank/DDBJ whole genome shotgun (WGS) entry which is preliminary data.</text>
</comment>
<feature type="region of interest" description="Disordered" evidence="1">
    <location>
        <begin position="1"/>
        <end position="26"/>
    </location>
</feature>
<dbReference type="AlphaFoldDB" id="A0A5D3ART9"/>
<protein>
    <submittedName>
        <fullName evidence="2">Uncharacterized protein</fullName>
    </submittedName>
</protein>
<dbReference type="Proteomes" id="UP000322245">
    <property type="component" value="Unassembled WGS sequence"/>
</dbReference>
<feature type="region of interest" description="Disordered" evidence="1">
    <location>
        <begin position="47"/>
        <end position="84"/>
    </location>
</feature>
<name>A0A5D3ART9_9TREE</name>
<reference evidence="2 3" key="1">
    <citation type="submission" date="2017-05" db="EMBL/GenBank/DDBJ databases">
        <title>The Genome Sequence of Tsuchiyaea wingfieldii DSM 27421.</title>
        <authorList>
            <person name="Cuomo C."/>
            <person name="Passer A."/>
            <person name="Billmyre B."/>
            <person name="Heitman J."/>
        </authorList>
    </citation>
    <scope>NUCLEOTIDE SEQUENCE [LARGE SCALE GENOMIC DNA]</scope>
    <source>
        <strain evidence="2 3">DSM 27421</strain>
    </source>
</reference>
<accession>A0A5D3ART9</accession>
<evidence type="ECO:0000256" key="1">
    <source>
        <dbReference type="SAM" id="MobiDB-lite"/>
    </source>
</evidence>
<dbReference type="EMBL" id="NIDF01000116">
    <property type="protein sequence ID" value="TYJ52790.1"/>
    <property type="molecule type" value="Genomic_DNA"/>
</dbReference>
<evidence type="ECO:0000313" key="2">
    <source>
        <dbReference type="EMBL" id="TYJ52790.1"/>
    </source>
</evidence>
<keyword evidence="3" id="KW-1185">Reference proteome</keyword>
<feature type="compositionally biased region" description="Basic and acidic residues" evidence="1">
    <location>
        <begin position="47"/>
        <end position="58"/>
    </location>
</feature>
<proteinExistence type="predicted"/>
<organism evidence="2 3">
    <name type="scientific">Cryptococcus floricola</name>
    <dbReference type="NCBI Taxonomy" id="2591691"/>
    <lineage>
        <taxon>Eukaryota</taxon>
        <taxon>Fungi</taxon>
        <taxon>Dikarya</taxon>
        <taxon>Basidiomycota</taxon>
        <taxon>Agaricomycotina</taxon>
        <taxon>Tremellomycetes</taxon>
        <taxon>Tremellales</taxon>
        <taxon>Cryptococcaceae</taxon>
        <taxon>Cryptococcus</taxon>
    </lineage>
</organism>
<evidence type="ECO:0000313" key="3">
    <source>
        <dbReference type="Proteomes" id="UP000322245"/>
    </source>
</evidence>
<sequence>MAEEEVQEVTSSREGLHERLSSGSIPGLFHGFEIRGEYLDITDFQIHPEEGSQPHPEDAGMSSPEQQQHDNSQYRPGPWSLQPRVPGMAEEERMLCDMLAEHRLYNHPRRMRVRLESSIPSYATLNEDVLPEVHEVRPITAIEFEIPADHEQATYGMQQLGSDETELHMTNLKCPKEEAISFETEVTCFHPISRQKRTDKSIAHTMDVYVTKEPMTIISEATSFKNMFDQVAHETVKGKSVDEMSVQPGSRDPSLLEVFWSEEDLPIFRSNMTLVRTDRSGKELRQTMVASHVPSRKSVTRPSADDDFCFVSVNRPDFESLNAIEFMVPEKISRQAMESEAEDQRRKRLTSSDILNLCRSEI</sequence>
<feature type="compositionally biased region" description="Polar residues" evidence="1">
    <location>
        <begin position="63"/>
        <end position="74"/>
    </location>
</feature>
<gene>
    <name evidence="2" type="ORF">B9479_006594</name>
</gene>